<keyword evidence="4" id="KW-1185">Reference proteome</keyword>
<dbReference type="InterPro" id="IPR002937">
    <property type="entry name" value="Amino_oxidase"/>
</dbReference>
<dbReference type="InterPro" id="IPR036188">
    <property type="entry name" value="FAD/NAD-bd_sf"/>
</dbReference>
<dbReference type="Proteomes" id="UP000604046">
    <property type="component" value="Unassembled WGS sequence"/>
</dbReference>
<sequence>MLLGALTLWILAPIANTCEEGKVFVVGAGIAGLVAASSLQKFGCDVTVLEALDRLGGRTHTFQTGVFAGTEEGAHWIHGGIDNVPLSTLLDMYKVGQIRVGGDDDYEGSRSRLLLLSPENLPLSAAERDLSFDLFESARSATDIFARGTLSEKDVGISVADVWHRALKVNYSAYGQAILDWHQKIAYEQDSGASIQELSALGEYVEDYTDFYPNRSAGLEKHGDAYVQGGYSTLVQRLAAGLDVRLQSPVSRIKYSNESVALIVNGTELRGASVILTASVGALQAENIAFEPSLPSWKREALKRLGMGNVAKVLVKLSQLVPRLDGVYSLGRLAPRGEGGRNLISYCIWDELEHSRPILECFLGGQQAISAEMMDAEALKRQVTSELDAAIGSSVVEEVMITKWSSNPFIRGAWSYARVNSSAKDFDALAHRVGKLHFAGEATCRLLWGNVHAAVVSGARAAHELLHLERNAEESWPLFKHEILQLCTHCPAGSAACQARADLRKAVVYV</sequence>
<protein>
    <submittedName>
        <fullName evidence="3">PAO4 protein</fullName>
    </submittedName>
</protein>
<dbReference type="OrthoDB" id="5046242at2759"/>
<feature type="signal peptide" evidence="1">
    <location>
        <begin position="1"/>
        <end position="17"/>
    </location>
</feature>
<feature type="chain" id="PRO_5032556360" evidence="1">
    <location>
        <begin position="18"/>
        <end position="510"/>
    </location>
</feature>
<dbReference type="InterPro" id="IPR050281">
    <property type="entry name" value="Flavin_monoamine_oxidase"/>
</dbReference>
<comment type="caution">
    <text evidence="3">The sequence shown here is derived from an EMBL/GenBank/DDBJ whole genome shotgun (WGS) entry which is preliminary data.</text>
</comment>
<evidence type="ECO:0000313" key="3">
    <source>
        <dbReference type="EMBL" id="CAE7497951.1"/>
    </source>
</evidence>
<dbReference type="SUPFAM" id="SSF51905">
    <property type="entry name" value="FAD/NAD(P)-binding domain"/>
    <property type="match status" value="1"/>
</dbReference>
<organism evidence="3 4">
    <name type="scientific">Symbiodinium natans</name>
    <dbReference type="NCBI Taxonomy" id="878477"/>
    <lineage>
        <taxon>Eukaryota</taxon>
        <taxon>Sar</taxon>
        <taxon>Alveolata</taxon>
        <taxon>Dinophyceae</taxon>
        <taxon>Suessiales</taxon>
        <taxon>Symbiodiniaceae</taxon>
        <taxon>Symbiodinium</taxon>
    </lineage>
</organism>
<evidence type="ECO:0000259" key="2">
    <source>
        <dbReference type="Pfam" id="PF01593"/>
    </source>
</evidence>
<dbReference type="Pfam" id="PF01593">
    <property type="entry name" value="Amino_oxidase"/>
    <property type="match status" value="1"/>
</dbReference>
<gene>
    <name evidence="3" type="primary">PAO4</name>
    <name evidence="3" type="ORF">SNAT2548_LOCUS27891</name>
</gene>
<reference evidence="3" key="1">
    <citation type="submission" date="2021-02" db="EMBL/GenBank/DDBJ databases">
        <authorList>
            <person name="Dougan E. K."/>
            <person name="Rhodes N."/>
            <person name="Thang M."/>
            <person name="Chan C."/>
        </authorList>
    </citation>
    <scope>NUCLEOTIDE SEQUENCE</scope>
</reference>
<dbReference type="Gene3D" id="3.90.660.10">
    <property type="match status" value="1"/>
</dbReference>
<dbReference type="AlphaFoldDB" id="A0A812T016"/>
<dbReference type="GO" id="GO:0016491">
    <property type="term" value="F:oxidoreductase activity"/>
    <property type="evidence" value="ECO:0007669"/>
    <property type="project" value="InterPro"/>
</dbReference>
<dbReference type="SUPFAM" id="SSF54373">
    <property type="entry name" value="FAD-linked reductases, C-terminal domain"/>
    <property type="match status" value="1"/>
</dbReference>
<feature type="domain" description="Amine oxidase" evidence="2">
    <location>
        <begin position="30"/>
        <end position="466"/>
    </location>
</feature>
<keyword evidence="1" id="KW-0732">Signal</keyword>
<dbReference type="Gene3D" id="3.50.50.60">
    <property type="entry name" value="FAD/NAD(P)-binding domain"/>
    <property type="match status" value="1"/>
</dbReference>
<name>A0A812T016_9DINO</name>
<evidence type="ECO:0000313" key="4">
    <source>
        <dbReference type="Proteomes" id="UP000604046"/>
    </source>
</evidence>
<accession>A0A812T016</accession>
<dbReference type="PANTHER" id="PTHR10742:SF410">
    <property type="entry name" value="LYSINE-SPECIFIC HISTONE DEMETHYLASE 2"/>
    <property type="match status" value="1"/>
</dbReference>
<dbReference type="PANTHER" id="PTHR10742">
    <property type="entry name" value="FLAVIN MONOAMINE OXIDASE"/>
    <property type="match status" value="1"/>
</dbReference>
<evidence type="ECO:0000256" key="1">
    <source>
        <dbReference type="SAM" id="SignalP"/>
    </source>
</evidence>
<dbReference type="EMBL" id="CAJNDS010002495">
    <property type="protein sequence ID" value="CAE7497951.1"/>
    <property type="molecule type" value="Genomic_DNA"/>
</dbReference>
<proteinExistence type="predicted"/>